<feature type="domain" description="DUF4179" evidence="2">
    <location>
        <begin position="57"/>
        <end position="142"/>
    </location>
</feature>
<dbReference type="STRING" id="189425.PGRAT_13845"/>
<keyword evidence="1" id="KW-1133">Transmembrane helix</keyword>
<dbReference type="HOGENOM" id="CLU_056165_0_0_9"/>
<sequence length="369" mass="40442">MNPKHLDQELDDLRGDKAEEVPELVRSRMNSVYQELKGSGEKVTPGRRRRSWWQRLIITAACAAVAVMLMIGLGFISPAMAETLKQLPFMKSVFQLAGDSGLKQASITGVTSDVQQSVTHGDLTLSISELMYDGSRLSLVLTKKEPDGGNPSFYEWWNARDMQLGPANNIDFYINGELANTAWGMAPGGEAAPESLIVTALESPDLHVPEAFNFKMVVFIPDVGQSFTFELPVKKKTLESVVLTPEAAKTFDHINLHIKRIEISQTTIRLITEIKGAPGQDIKALQEAIPDKYKTHGILTLLFDLLNDQGQTATMIGGNGNGQGNTLSGSSSYEPFAAMPKSVVIKPYISTQDGEKLYISELEMTVPVQ</sequence>
<evidence type="ECO:0000313" key="5">
    <source>
        <dbReference type="Proteomes" id="UP000029500"/>
    </source>
</evidence>
<organism evidence="4 5">
    <name type="scientific">Paenibacillus graminis</name>
    <dbReference type="NCBI Taxonomy" id="189425"/>
    <lineage>
        <taxon>Bacteria</taxon>
        <taxon>Bacillati</taxon>
        <taxon>Bacillota</taxon>
        <taxon>Bacilli</taxon>
        <taxon>Bacillales</taxon>
        <taxon>Paenibacillaceae</taxon>
        <taxon>Paenibacillus</taxon>
    </lineage>
</organism>
<name>A0A089MAR8_9BACL</name>
<feature type="transmembrane region" description="Helical" evidence="1">
    <location>
        <begin position="56"/>
        <end position="76"/>
    </location>
</feature>
<keyword evidence="1" id="KW-0812">Transmembrane</keyword>
<dbReference type="Pfam" id="PF13786">
    <property type="entry name" value="DUF4179"/>
    <property type="match status" value="1"/>
</dbReference>
<evidence type="ECO:0000256" key="1">
    <source>
        <dbReference type="SAM" id="Phobius"/>
    </source>
</evidence>
<proteinExistence type="predicted"/>
<dbReference type="KEGG" id="pgm:PGRAT_13845"/>
<dbReference type="InterPro" id="IPR025436">
    <property type="entry name" value="DUF4179"/>
</dbReference>
<evidence type="ECO:0008006" key="6">
    <source>
        <dbReference type="Google" id="ProtNLM"/>
    </source>
</evidence>
<dbReference type="EMBL" id="CP009287">
    <property type="protein sequence ID" value="AIQ68583.1"/>
    <property type="molecule type" value="Genomic_DNA"/>
</dbReference>
<accession>A0A089MAR8</accession>
<dbReference type="AlphaFoldDB" id="A0A089MAR8"/>
<keyword evidence="5" id="KW-1185">Reference proteome</keyword>
<dbReference type="RefSeq" id="WP_025706914.1">
    <property type="nucleotide sequence ID" value="NZ_CP009287.1"/>
</dbReference>
<gene>
    <name evidence="4" type="ORF">PGRAT_13845</name>
</gene>
<evidence type="ECO:0000313" key="4">
    <source>
        <dbReference type="EMBL" id="AIQ68583.1"/>
    </source>
</evidence>
<evidence type="ECO:0000259" key="2">
    <source>
        <dbReference type="Pfam" id="PF13786"/>
    </source>
</evidence>
<keyword evidence="1" id="KW-0472">Membrane</keyword>
<protein>
    <recommendedName>
        <fullName evidence="6">DUF4179 domain-containing protein</fullName>
    </recommendedName>
</protein>
<dbReference type="Gene3D" id="2.60.40.1630">
    <property type="entry name" value="bacillus anthracis domain"/>
    <property type="match status" value="1"/>
</dbReference>
<dbReference type="InterPro" id="IPR040680">
    <property type="entry name" value="DUF5643"/>
</dbReference>
<dbReference type="Proteomes" id="UP000029500">
    <property type="component" value="Chromosome"/>
</dbReference>
<evidence type="ECO:0000259" key="3">
    <source>
        <dbReference type="Pfam" id="PF18705"/>
    </source>
</evidence>
<dbReference type="Pfam" id="PF18705">
    <property type="entry name" value="DUF5643"/>
    <property type="match status" value="1"/>
</dbReference>
<feature type="domain" description="DUF5643" evidence="3">
    <location>
        <begin position="241"/>
        <end position="365"/>
    </location>
</feature>
<reference evidence="4 5" key="1">
    <citation type="submission" date="2014-08" db="EMBL/GenBank/DDBJ databases">
        <title>Comparative genomics of the Paenibacillus odorifer group.</title>
        <authorList>
            <person name="den Bakker H.C."/>
            <person name="Tsai Y.-C."/>
            <person name="Martin N."/>
            <person name="Korlach J."/>
            <person name="Wiedmann M."/>
        </authorList>
    </citation>
    <scope>NUCLEOTIDE SEQUENCE [LARGE SCALE GENOMIC DNA]</scope>
    <source>
        <strain evidence="4 5">DSM 15220</strain>
    </source>
</reference>
<dbReference type="eggNOG" id="ENOG50334DM">
    <property type="taxonomic scope" value="Bacteria"/>
</dbReference>